<dbReference type="KEGG" id="xba:C7S18_13615"/>
<evidence type="ECO:0000256" key="1">
    <source>
        <dbReference type="ARBA" id="ARBA00004496"/>
    </source>
</evidence>
<dbReference type="Gene3D" id="6.10.250.690">
    <property type="match status" value="1"/>
</dbReference>
<evidence type="ECO:0000256" key="3">
    <source>
        <dbReference type="ARBA" id="ARBA00022553"/>
    </source>
</evidence>
<dbReference type="GO" id="GO:0032993">
    <property type="term" value="C:protein-DNA complex"/>
    <property type="evidence" value="ECO:0007669"/>
    <property type="project" value="TreeGrafter"/>
</dbReference>
<protein>
    <submittedName>
        <fullName evidence="12">DNA-binding response regulator</fullName>
    </submittedName>
</protein>
<dbReference type="PROSITE" id="PS50110">
    <property type="entry name" value="RESPONSE_REGULATORY"/>
    <property type="match status" value="1"/>
</dbReference>
<dbReference type="FunFam" id="1.10.10.10:FF:000099">
    <property type="entry name" value="Two-component system response regulator TorR"/>
    <property type="match status" value="1"/>
</dbReference>
<dbReference type="Proteomes" id="UP000241074">
    <property type="component" value="Chromosome"/>
</dbReference>
<dbReference type="PANTHER" id="PTHR48111:SF4">
    <property type="entry name" value="DNA-BINDING DUAL TRANSCRIPTIONAL REGULATOR OMPR"/>
    <property type="match status" value="1"/>
</dbReference>
<dbReference type="InterPro" id="IPR036388">
    <property type="entry name" value="WH-like_DNA-bd_sf"/>
</dbReference>
<feature type="domain" description="OmpR/PhoB-type" evidence="11">
    <location>
        <begin position="149"/>
        <end position="249"/>
    </location>
</feature>
<feature type="DNA-binding region" description="OmpR/PhoB-type" evidence="9">
    <location>
        <begin position="149"/>
        <end position="249"/>
    </location>
</feature>
<feature type="domain" description="Response regulatory" evidence="10">
    <location>
        <begin position="17"/>
        <end position="130"/>
    </location>
</feature>
<dbReference type="Gene3D" id="1.10.10.10">
    <property type="entry name" value="Winged helix-like DNA-binding domain superfamily/Winged helix DNA-binding domain"/>
    <property type="match status" value="1"/>
</dbReference>
<organism evidence="12 13">
    <name type="scientific">Ahniella affigens</name>
    <dbReference type="NCBI Taxonomy" id="2021234"/>
    <lineage>
        <taxon>Bacteria</taxon>
        <taxon>Pseudomonadati</taxon>
        <taxon>Pseudomonadota</taxon>
        <taxon>Gammaproteobacteria</taxon>
        <taxon>Lysobacterales</taxon>
        <taxon>Rhodanobacteraceae</taxon>
        <taxon>Ahniella</taxon>
    </lineage>
</organism>
<dbReference type="OrthoDB" id="9802426at2"/>
<evidence type="ECO:0000313" key="12">
    <source>
        <dbReference type="EMBL" id="AVP98166.1"/>
    </source>
</evidence>
<evidence type="ECO:0000256" key="8">
    <source>
        <dbReference type="PROSITE-ProRule" id="PRU00169"/>
    </source>
</evidence>
<keyword evidence="13" id="KW-1185">Reference proteome</keyword>
<dbReference type="GO" id="GO:0006355">
    <property type="term" value="P:regulation of DNA-templated transcription"/>
    <property type="evidence" value="ECO:0007669"/>
    <property type="project" value="InterPro"/>
</dbReference>
<dbReference type="GO" id="GO:0000156">
    <property type="term" value="F:phosphorelay response regulator activity"/>
    <property type="evidence" value="ECO:0007669"/>
    <property type="project" value="TreeGrafter"/>
</dbReference>
<dbReference type="SMART" id="SM00448">
    <property type="entry name" value="REC"/>
    <property type="match status" value="1"/>
</dbReference>
<dbReference type="InterPro" id="IPR011006">
    <property type="entry name" value="CheY-like_superfamily"/>
</dbReference>
<dbReference type="EMBL" id="CP027860">
    <property type="protein sequence ID" value="AVP98166.1"/>
    <property type="molecule type" value="Genomic_DNA"/>
</dbReference>
<dbReference type="RefSeq" id="WP_106892086.1">
    <property type="nucleotide sequence ID" value="NZ_CP027860.1"/>
</dbReference>
<keyword evidence="6 9" id="KW-0238">DNA-binding</keyword>
<keyword evidence="5" id="KW-0805">Transcription regulation</keyword>
<dbReference type="AlphaFoldDB" id="A0A2P1PTJ6"/>
<feature type="modified residue" description="4-aspartylphosphate" evidence="8">
    <location>
        <position position="66"/>
    </location>
</feature>
<evidence type="ECO:0000256" key="4">
    <source>
        <dbReference type="ARBA" id="ARBA00023012"/>
    </source>
</evidence>
<gene>
    <name evidence="12" type="ORF">C7S18_13615</name>
</gene>
<evidence type="ECO:0000256" key="5">
    <source>
        <dbReference type="ARBA" id="ARBA00023015"/>
    </source>
</evidence>
<dbReference type="Gene3D" id="3.40.50.2300">
    <property type="match status" value="1"/>
</dbReference>
<reference evidence="12 13" key="2">
    <citation type="submission" date="2018-03" db="EMBL/GenBank/DDBJ databases">
        <authorList>
            <person name="Keele B.F."/>
        </authorList>
    </citation>
    <scope>NUCLEOTIDE SEQUENCE [LARGE SCALE GENOMIC DNA]</scope>
    <source>
        <strain evidence="12 13">D13</strain>
    </source>
</reference>
<comment type="subcellular location">
    <subcellularLocation>
        <location evidence="1">Cytoplasm</location>
    </subcellularLocation>
</comment>
<accession>A0A2P1PTJ6</accession>
<evidence type="ECO:0000256" key="2">
    <source>
        <dbReference type="ARBA" id="ARBA00022490"/>
    </source>
</evidence>
<keyword evidence="7" id="KW-0804">Transcription</keyword>
<sequence>MSDDTDSRSTDADTAPNVLVVDDEAGIRDLLRQYLVSHGFRVSTVGTAAGARAVLDREPVDLILLDIGLPGEDGLSLTRYLRERWQGAVIIVSGRGDPVERIIGLEVGADDYVAKPFDLRELLARVRSVLRRANRTPATVDVDANSNQRETLNFDGWLLDVHLRQLTAPDGKTVELTTGEFDLLLTLLESPNRVLSREHLMLRLHGREPGPFDRAIDVQISRLRQKIESDPTRPKLIKSVRSVGYVLTASVAKR</sequence>
<keyword evidence="3 8" id="KW-0597">Phosphoprotein</keyword>
<dbReference type="CDD" id="cd00383">
    <property type="entry name" value="trans_reg_C"/>
    <property type="match status" value="1"/>
</dbReference>
<reference evidence="12 13" key="1">
    <citation type="submission" date="2018-03" db="EMBL/GenBank/DDBJ databases">
        <title>Ahniella affigens gen. nov., sp. nov., a gammaproteobacterium isolated from sandy soil near a stream.</title>
        <authorList>
            <person name="Ko Y."/>
            <person name="Kim J.-H."/>
        </authorList>
    </citation>
    <scope>NUCLEOTIDE SEQUENCE [LARGE SCALE GENOMIC DNA]</scope>
    <source>
        <strain evidence="12 13">D13</strain>
    </source>
</reference>
<evidence type="ECO:0000256" key="6">
    <source>
        <dbReference type="ARBA" id="ARBA00023125"/>
    </source>
</evidence>
<dbReference type="SMART" id="SM00862">
    <property type="entry name" value="Trans_reg_C"/>
    <property type="match status" value="1"/>
</dbReference>
<dbReference type="InterPro" id="IPR001789">
    <property type="entry name" value="Sig_transdc_resp-reg_receiver"/>
</dbReference>
<dbReference type="Pfam" id="PF00072">
    <property type="entry name" value="Response_reg"/>
    <property type="match status" value="1"/>
</dbReference>
<dbReference type="PANTHER" id="PTHR48111">
    <property type="entry name" value="REGULATOR OF RPOS"/>
    <property type="match status" value="1"/>
</dbReference>
<dbReference type="PROSITE" id="PS51755">
    <property type="entry name" value="OMPR_PHOB"/>
    <property type="match status" value="1"/>
</dbReference>
<evidence type="ECO:0000256" key="9">
    <source>
        <dbReference type="PROSITE-ProRule" id="PRU01091"/>
    </source>
</evidence>
<evidence type="ECO:0000259" key="10">
    <source>
        <dbReference type="PROSITE" id="PS50110"/>
    </source>
</evidence>
<dbReference type="SUPFAM" id="SSF46894">
    <property type="entry name" value="C-terminal effector domain of the bipartite response regulators"/>
    <property type="match status" value="1"/>
</dbReference>
<dbReference type="InterPro" id="IPR016032">
    <property type="entry name" value="Sig_transdc_resp-reg_C-effctor"/>
</dbReference>
<evidence type="ECO:0000256" key="7">
    <source>
        <dbReference type="ARBA" id="ARBA00023163"/>
    </source>
</evidence>
<dbReference type="InterPro" id="IPR039420">
    <property type="entry name" value="WalR-like"/>
</dbReference>
<keyword evidence="4" id="KW-0902">Two-component regulatory system</keyword>
<dbReference type="InterPro" id="IPR001867">
    <property type="entry name" value="OmpR/PhoB-type_DNA-bd"/>
</dbReference>
<dbReference type="GO" id="GO:0000976">
    <property type="term" value="F:transcription cis-regulatory region binding"/>
    <property type="evidence" value="ECO:0007669"/>
    <property type="project" value="TreeGrafter"/>
</dbReference>
<evidence type="ECO:0000259" key="11">
    <source>
        <dbReference type="PROSITE" id="PS51755"/>
    </source>
</evidence>
<evidence type="ECO:0000313" key="13">
    <source>
        <dbReference type="Proteomes" id="UP000241074"/>
    </source>
</evidence>
<dbReference type="GO" id="GO:0005829">
    <property type="term" value="C:cytosol"/>
    <property type="evidence" value="ECO:0007669"/>
    <property type="project" value="TreeGrafter"/>
</dbReference>
<proteinExistence type="predicted"/>
<dbReference type="SUPFAM" id="SSF52172">
    <property type="entry name" value="CheY-like"/>
    <property type="match status" value="1"/>
</dbReference>
<keyword evidence="2" id="KW-0963">Cytoplasm</keyword>
<name>A0A2P1PTJ6_9GAMM</name>
<dbReference type="Pfam" id="PF00486">
    <property type="entry name" value="Trans_reg_C"/>
    <property type="match status" value="1"/>
</dbReference>